<dbReference type="Proteomes" id="UP001163324">
    <property type="component" value="Chromosome 2"/>
</dbReference>
<organism evidence="1 2">
    <name type="scientific">Trichothecium roseum</name>
    <dbReference type="NCBI Taxonomy" id="47278"/>
    <lineage>
        <taxon>Eukaryota</taxon>
        <taxon>Fungi</taxon>
        <taxon>Dikarya</taxon>
        <taxon>Ascomycota</taxon>
        <taxon>Pezizomycotina</taxon>
        <taxon>Sordariomycetes</taxon>
        <taxon>Hypocreomycetidae</taxon>
        <taxon>Hypocreales</taxon>
        <taxon>Hypocreales incertae sedis</taxon>
        <taxon>Trichothecium</taxon>
    </lineage>
</organism>
<dbReference type="EMBL" id="CM047941">
    <property type="protein sequence ID" value="KAI9902845.1"/>
    <property type="molecule type" value="Genomic_DNA"/>
</dbReference>
<reference evidence="1" key="1">
    <citation type="submission" date="2022-10" db="EMBL/GenBank/DDBJ databases">
        <title>Complete Genome of Trichothecium roseum strain YXFP-22015, a Plant Pathogen Isolated from Citrus.</title>
        <authorList>
            <person name="Wang Y."/>
            <person name="Zhu L."/>
        </authorList>
    </citation>
    <scope>NUCLEOTIDE SEQUENCE</scope>
    <source>
        <strain evidence="1">YXFP-22015</strain>
    </source>
</reference>
<evidence type="ECO:0000313" key="1">
    <source>
        <dbReference type="EMBL" id="KAI9902845.1"/>
    </source>
</evidence>
<name>A0ACC0V8X6_9HYPO</name>
<evidence type="ECO:0000313" key="2">
    <source>
        <dbReference type="Proteomes" id="UP001163324"/>
    </source>
</evidence>
<proteinExistence type="predicted"/>
<comment type="caution">
    <text evidence="1">The sequence shown here is derived from an EMBL/GenBank/DDBJ whole genome shotgun (WGS) entry which is preliminary data.</text>
</comment>
<sequence length="495" mass="52256">MAAPVPQRSVPDIEELRKFYVGKDINKVPKPAVVLDRAKMRRHCQSLLSAVDSLGVDFRAHIKTHKTREGVRLQAGETSKDVKLVASTIAEFEHLLPVLQEFRASDRNVNMLYGIPLPASQVDRLASVGRRLGRGTVSVLVDHASQLDLVARFFDEAGFPAGVYLKVDTGYHRAGLPPSGLNKGGLVSGLMRLEEQGKACFVGLYSHSSLSYNDSTPKQAMANLEGEILGCLDALGANAALFPPGKEMTISVGASPQVTAAENLVVAGSSSDDGTTTLSEGAEALRRTMAKVTADRPGGFDTKLELHAGVYSVLDVQQLSTKSRGARLGGCEDEIAVSVVAEVCSVYNDGERERAEALVAVGVLGLGREPCVAYAGWGVVDRGSYVGGGGGGGGTVEEPRLAGEKRLIVDRVSQEHCIVSWSRDEDGGGGQGQGQAATATAAVPLEVGQTVRIYPNHACITGALYGWYLVVDSSEGEGGDDAAKIVDVWVRASGW</sequence>
<accession>A0ACC0V8X6</accession>
<keyword evidence="2" id="KW-1185">Reference proteome</keyword>
<gene>
    <name evidence="1" type="ORF">N3K66_002197</name>
</gene>
<protein>
    <submittedName>
        <fullName evidence="1">Uncharacterized protein</fullName>
    </submittedName>
</protein>